<evidence type="ECO:0000256" key="5">
    <source>
        <dbReference type="ARBA" id="ARBA00022801"/>
    </source>
</evidence>
<dbReference type="RefSeq" id="WP_090876795.1">
    <property type="nucleotide sequence ID" value="NZ_FMXQ01000004.1"/>
</dbReference>
<proteinExistence type="inferred from homology"/>
<accession>A0A1G6CF29</accession>
<evidence type="ECO:0000256" key="7">
    <source>
        <dbReference type="ARBA" id="ARBA00022984"/>
    </source>
</evidence>
<dbReference type="AlphaFoldDB" id="A0A1G6CF29"/>
<dbReference type="GO" id="GO:0071555">
    <property type="term" value="P:cell wall organization"/>
    <property type="evidence" value="ECO:0007669"/>
    <property type="project" value="UniProtKB-UniRule"/>
</dbReference>
<dbReference type="CDD" id="cd16913">
    <property type="entry name" value="YkuD_like"/>
    <property type="match status" value="1"/>
</dbReference>
<dbReference type="GO" id="GO:0018104">
    <property type="term" value="P:peptidoglycan-protein cross-linking"/>
    <property type="evidence" value="ECO:0007669"/>
    <property type="project" value="TreeGrafter"/>
</dbReference>
<reference evidence="11 12" key="1">
    <citation type="submission" date="2016-10" db="EMBL/GenBank/DDBJ databases">
        <authorList>
            <person name="de Groot N.N."/>
        </authorList>
    </citation>
    <scope>NUCLEOTIDE SEQUENCE [LARGE SCALE GENOMIC DNA]</scope>
    <source>
        <strain evidence="11 12">ATCC 35022</strain>
    </source>
</reference>
<dbReference type="GO" id="GO:0071972">
    <property type="term" value="F:peptidoglycan L,D-transpeptidase activity"/>
    <property type="evidence" value="ECO:0007669"/>
    <property type="project" value="TreeGrafter"/>
</dbReference>
<keyword evidence="3" id="KW-0328">Glycosyltransferase</keyword>
<evidence type="ECO:0000256" key="2">
    <source>
        <dbReference type="ARBA" id="ARBA00005992"/>
    </source>
</evidence>
<dbReference type="PANTHER" id="PTHR30582:SF24">
    <property type="entry name" value="L,D-TRANSPEPTIDASE ERFK_SRFK-RELATED"/>
    <property type="match status" value="1"/>
</dbReference>
<evidence type="ECO:0000256" key="4">
    <source>
        <dbReference type="ARBA" id="ARBA00022679"/>
    </source>
</evidence>
<organism evidence="11 12">
    <name type="scientific">Bauldia litoralis</name>
    <dbReference type="NCBI Taxonomy" id="665467"/>
    <lineage>
        <taxon>Bacteria</taxon>
        <taxon>Pseudomonadati</taxon>
        <taxon>Pseudomonadota</taxon>
        <taxon>Alphaproteobacteria</taxon>
        <taxon>Hyphomicrobiales</taxon>
        <taxon>Kaistiaceae</taxon>
        <taxon>Bauldia</taxon>
    </lineage>
</organism>
<dbReference type="Pfam" id="PF03734">
    <property type="entry name" value="YkuD"/>
    <property type="match status" value="1"/>
</dbReference>
<feature type="active site" description="Nucleophile" evidence="9">
    <location>
        <position position="177"/>
    </location>
</feature>
<dbReference type="GO" id="GO:0016757">
    <property type="term" value="F:glycosyltransferase activity"/>
    <property type="evidence" value="ECO:0007669"/>
    <property type="project" value="UniProtKB-KW"/>
</dbReference>
<sequence>MTERTLEDPARPRGAWLLAAVVAFATMFLAFQPPAHSATGLTPIPGENELARNLQRTPVSYRTQMPAGSIIIDTSERYLYYIMGNGNALRYGIAVGKEGFQWEGSMRVSKKREWPDWRPPADMIERAKAQGKNLPRVVPGGPENPLGARALYLGWSEYRIHGTNAPSSIGKAASSGCIRMFNGHVIDLYDRTRLRARVVVTP</sequence>
<evidence type="ECO:0000256" key="8">
    <source>
        <dbReference type="ARBA" id="ARBA00023316"/>
    </source>
</evidence>
<dbReference type="STRING" id="665467.SAMN02982931_02402"/>
<keyword evidence="6 9" id="KW-0133">Cell shape</keyword>
<gene>
    <name evidence="11" type="ORF">SAMN02982931_02402</name>
</gene>
<keyword evidence="7 9" id="KW-0573">Peptidoglycan synthesis</keyword>
<evidence type="ECO:0000256" key="9">
    <source>
        <dbReference type="PROSITE-ProRule" id="PRU01373"/>
    </source>
</evidence>
<evidence type="ECO:0000256" key="6">
    <source>
        <dbReference type="ARBA" id="ARBA00022960"/>
    </source>
</evidence>
<evidence type="ECO:0000313" key="11">
    <source>
        <dbReference type="EMBL" id="SDB31421.1"/>
    </source>
</evidence>
<keyword evidence="5" id="KW-0378">Hydrolase</keyword>
<dbReference type="GO" id="GO:0005576">
    <property type="term" value="C:extracellular region"/>
    <property type="evidence" value="ECO:0007669"/>
    <property type="project" value="TreeGrafter"/>
</dbReference>
<dbReference type="OrthoDB" id="9813664at2"/>
<feature type="domain" description="L,D-TPase catalytic" evidence="10">
    <location>
        <begin position="68"/>
        <end position="201"/>
    </location>
</feature>
<evidence type="ECO:0000259" key="10">
    <source>
        <dbReference type="PROSITE" id="PS52029"/>
    </source>
</evidence>
<keyword evidence="8 9" id="KW-0961">Cell wall biogenesis/degradation</keyword>
<comment type="similarity">
    <text evidence="2">Belongs to the YkuD family.</text>
</comment>
<dbReference type="InterPro" id="IPR050979">
    <property type="entry name" value="LD-transpeptidase"/>
</dbReference>
<keyword evidence="4" id="KW-0808">Transferase</keyword>
<dbReference type="FunFam" id="2.40.440.10:FF:000002">
    <property type="entry name" value="L,D-transpeptidase ErfK/SrfK"/>
    <property type="match status" value="1"/>
</dbReference>
<dbReference type="Gene3D" id="2.40.440.10">
    <property type="entry name" value="L,D-transpeptidase catalytic domain-like"/>
    <property type="match status" value="1"/>
</dbReference>
<feature type="active site" description="Proton donor/acceptor" evidence="9">
    <location>
        <position position="161"/>
    </location>
</feature>
<dbReference type="InterPro" id="IPR005490">
    <property type="entry name" value="LD_TPept_cat_dom"/>
</dbReference>
<dbReference type="PROSITE" id="PS52029">
    <property type="entry name" value="LD_TPASE"/>
    <property type="match status" value="1"/>
</dbReference>
<evidence type="ECO:0000256" key="1">
    <source>
        <dbReference type="ARBA" id="ARBA00004752"/>
    </source>
</evidence>
<dbReference type="UniPathway" id="UPA00219"/>
<name>A0A1G6CF29_9HYPH</name>
<dbReference type="EMBL" id="FMXQ01000004">
    <property type="protein sequence ID" value="SDB31421.1"/>
    <property type="molecule type" value="Genomic_DNA"/>
</dbReference>
<dbReference type="Proteomes" id="UP000199071">
    <property type="component" value="Unassembled WGS sequence"/>
</dbReference>
<protein>
    <submittedName>
        <fullName evidence="11">L,D-transpeptidase catalytic domain</fullName>
    </submittedName>
</protein>
<evidence type="ECO:0000256" key="3">
    <source>
        <dbReference type="ARBA" id="ARBA00022676"/>
    </source>
</evidence>
<evidence type="ECO:0000313" key="12">
    <source>
        <dbReference type="Proteomes" id="UP000199071"/>
    </source>
</evidence>
<dbReference type="GO" id="GO:0008360">
    <property type="term" value="P:regulation of cell shape"/>
    <property type="evidence" value="ECO:0007669"/>
    <property type="project" value="UniProtKB-UniRule"/>
</dbReference>
<keyword evidence="12" id="KW-1185">Reference proteome</keyword>
<dbReference type="InterPro" id="IPR038063">
    <property type="entry name" value="Transpep_catalytic_dom"/>
</dbReference>
<dbReference type="PANTHER" id="PTHR30582">
    <property type="entry name" value="L,D-TRANSPEPTIDASE"/>
    <property type="match status" value="1"/>
</dbReference>
<dbReference type="SUPFAM" id="SSF141523">
    <property type="entry name" value="L,D-transpeptidase catalytic domain-like"/>
    <property type="match status" value="1"/>
</dbReference>
<comment type="pathway">
    <text evidence="1 9">Cell wall biogenesis; peptidoglycan biosynthesis.</text>
</comment>